<evidence type="ECO:0000313" key="8">
    <source>
        <dbReference type="Proteomes" id="UP000474967"/>
    </source>
</evidence>
<dbReference type="GO" id="GO:0003700">
    <property type="term" value="F:DNA-binding transcription factor activity"/>
    <property type="evidence" value="ECO:0007669"/>
    <property type="project" value="InterPro"/>
</dbReference>
<dbReference type="SMART" id="SM00342">
    <property type="entry name" value="HTH_ARAC"/>
    <property type="match status" value="1"/>
</dbReference>
<evidence type="ECO:0000256" key="4">
    <source>
        <dbReference type="ARBA" id="ARBA00023159"/>
    </source>
</evidence>
<evidence type="ECO:0000256" key="3">
    <source>
        <dbReference type="ARBA" id="ARBA00023125"/>
    </source>
</evidence>
<dbReference type="PROSITE" id="PS00041">
    <property type="entry name" value="HTH_ARAC_FAMILY_1"/>
    <property type="match status" value="1"/>
</dbReference>
<evidence type="ECO:0000256" key="2">
    <source>
        <dbReference type="ARBA" id="ARBA00023015"/>
    </source>
</evidence>
<dbReference type="PANTHER" id="PTHR46796">
    <property type="entry name" value="HTH-TYPE TRANSCRIPTIONAL ACTIVATOR RHAS-RELATED"/>
    <property type="match status" value="1"/>
</dbReference>
<dbReference type="SUPFAM" id="SSF46689">
    <property type="entry name" value="Homeodomain-like"/>
    <property type="match status" value="2"/>
</dbReference>
<dbReference type="InterPro" id="IPR018060">
    <property type="entry name" value="HTH_AraC"/>
</dbReference>
<dbReference type="Pfam" id="PF12833">
    <property type="entry name" value="HTH_18"/>
    <property type="match status" value="1"/>
</dbReference>
<name>A0A6L9XYZ6_9MICO</name>
<gene>
    <name evidence="7" type="ORF">G3T36_10185</name>
</gene>
<keyword evidence="2" id="KW-0805">Transcription regulation</keyword>
<dbReference type="PANTHER" id="PTHR46796:SF13">
    <property type="entry name" value="HTH-TYPE TRANSCRIPTIONAL ACTIVATOR RHAS"/>
    <property type="match status" value="1"/>
</dbReference>
<protein>
    <submittedName>
        <fullName evidence="7">AraC family transcriptional regulator</fullName>
    </submittedName>
</protein>
<dbReference type="Gene3D" id="2.60.120.280">
    <property type="entry name" value="Regulatory protein AraC"/>
    <property type="match status" value="1"/>
</dbReference>
<feature type="domain" description="HTH araC/xylS-type" evidence="6">
    <location>
        <begin position="187"/>
        <end position="285"/>
    </location>
</feature>
<dbReference type="InterPro" id="IPR003313">
    <property type="entry name" value="AraC-bd"/>
</dbReference>
<dbReference type="InterPro" id="IPR018062">
    <property type="entry name" value="HTH_AraC-typ_CS"/>
</dbReference>
<evidence type="ECO:0000256" key="1">
    <source>
        <dbReference type="ARBA" id="ARBA00022490"/>
    </source>
</evidence>
<dbReference type="GO" id="GO:0043565">
    <property type="term" value="F:sequence-specific DNA binding"/>
    <property type="evidence" value="ECO:0007669"/>
    <property type="project" value="InterPro"/>
</dbReference>
<keyword evidence="5" id="KW-0804">Transcription</keyword>
<dbReference type="PROSITE" id="PS01124">
    <property type="entry name" value="HTH_ARAC_FAMILY_2"/>
    <property type="match status" value="1"/>
</dbReference>
<dbReference type="CDD" id="cd06986">
    <property type="entry name" value="cupin_MmsR-like_N"/>
    <property type="match status" value="1"/>
</dbReference>
<keyword evidence="8" id="KW-1185">Reference proteome</keyword>
<dbReference type="InterPro" id="IPR020449">
    <property type="entry name" value="Tscrpt_reg_AraC-type_HTH"/>
</dbReference>
<dbReference type="Pfam" id="PF02311">
    <property type="entry name" value="AraC_binding"/>
    <property type="match status" value="1"/>
</dbReference>
<accession>A0A6L9XYZ6</accession>
<dbReference type="PRINTS" id="PR00032">
    <property type="entry name" value="HTHARAC"/>
</dbReference>
<evidence type="ECO:0000256" key="5">
    <source>
        <dbReference type="ARBA" id="ARBA00023163"/>
    </source>
</evidence>
<dbReference type="InterPro" id="IPR050204">
    <property type="entry name" value="AraC_XylS_family_regulators"/>
</dbReference>
<organism evidence="7 8">
    <name type="scientific">Leifsonia tongyongensis</name>
    <dbReference type="NCBI Taxonomy" id="1268043"/>
    <lineage>
        <taxon>Bacteria</taxon>
        <taxon>Bacillati</taxon>
        <taxon>Actinomycetota</taxon>
        <taxon>Actinomycetes</taxon>
        <taxon>Micrococcales</taxon>
        <taxon>Microbacteriaceae</taxon>
        <taxon>Leifsonia</taxon>
    </lineage>
</organism>
<keyword evidence="3" id="KW-0238">DNA-binding</keyword>
<dbReference type="InterPro" id="IPR009057">
    <property type="entry name" value="Homeodomain-like_sf"/>
</dbReference>
<dbReference type="SUPFAM" id="SSF51215">
    <property type="entry name" value="Regulatory protein AraC"/>
    <property type="match status" value="1"/>
</dbReference>
<evidence type="ECO:0000313" key="7">
    <source>
        <dbReference type="EMBL" id="NEN06244.1"/>
    </source>
</evidence>
<keyword evidence="4" id="KW-0010">Activator</keyword>
<evidence type="ECO:0000259" key="6">
    <source>
        <dbReference type="PROSITE" id="PS01124"/>
    </source>
</evidence>
<comment type="caution">
    <text evidence="7">The sequence shown here is derived from an EMBL/GenBank/DDBJ whole genome shotgun (WGS) entry which is preliminary data.</text>
</comment>
<dbReference type="Proteomes" id="UP000474967">
    <property type="component" value="Unassembled WGS sequence"/>
</dbReference>
<dbReference type="AlphaFoldDB" id="A0A6L9XYZ6"/>
<dbReference type="Gene3D" id="1.10.10.60">
    <property type="entry name" value="Homeodomain-like"/>
    <property type="match status" value="2"/>
</dbReference>
<reference evidence="7 8" key="1">
    <citation type="journal article" date="2014" name="J. Microbiol.">
        <title>Diaminobutyricibacter tongyongensis gen. nov., sp. nov. and Homoserinibacter gongjuensis gen. nov., sp. nov. belong to the family Microbacteriaceae.</title>
        <authorList>
            <person name="Kim S.J."/>
            <person name="Ahn J.H."/>
            <person name="Weon H.Y."/>
            <person name="Hamada M."/>
            <person name="Suzuki K."/>
            <person name="Kwon S.W."/>
        </authorList>
    </citation>
    <scope>NUCLEOTIDE SEQUENCE [LARGE SCALE GENOMIC DNA]</scope>
    <source>
        <strain evidence="7 8">NBRC 108724</strain>
    </source>
</reference>
<dbReference type="EMBL" id="JAAGWY010000002">
    <property type="protein sequence ID" value="NEN06244.1"/>
    <property type="molecule type" value="Genomic_DNA"/>
</dbReference>
<dbReference type="InterPro" id="IPR037923">
    <property type="entry name" value="HTH-like"/>
</dbReference>
<dbReference type="RefSeq" id="WP_163289682.1">
    <property type="nucleotide sequence ID" value="NZ_JAAGWY010000002.1"/>
</dbReference>
<keyword evidence="1" id="KW-0963">Cytoplasm</keyword>
<proteinExistence type="predicted"/>
<sequence length="288" mass="31873">MLIPDGFPGQRMLVLARPRVREFLNQPGTSRLVVTDCGYFPDAQSHGRNRQLPIGQAIVMVCTEGRGWCETEAGHFDVEAGEVVILPPGHPHAYGADAVEPWTLWWLHAAGPELADFLSAAEMGIERPVRRPSNLYQVVSLMSEVVQRMERDSTTPSMLAAAGAAWHLFALLSADIASSDGTGELIDQAAEYLRAHVDEQISVADLAAMARLSTSHFGALFKKRIGYPVLQYHTQLRMARAREMLDTTDRGISAIATEVGYPDAFYFARQFKKVHGVTPREYRSQHKG</sequence>